<accession>A0A9N9P841</accession>
<dbReference type="EMBL" id="CAJVPY010028089">
    <property type="protein sequence ID" value="CAG8792122.1"/>
    <property type="molecule type" value="Genomic_DNA"/>
</dbReference>
<dbReference type="Proteomes" id="UP000789405">
    <property type="component" value="Unassembled WGS sequence"/>
</dbReference>
<comment type="caution">
    <text evidence="2">The sequence shown here is derived from an EMBL/GenBank/DDBJ whole genome shotgun (WGS) entry which is preliminary data.</text>
</comment>
<keyword evidence="3" id="KW-1185">Reference proteome</keyword>
<gene>
    <name evidence="2" type="ORF">DERYTH_LOCUS21639</name>
</gene>
<name>A0A9N9P841_9GLOM</name>
<dbReference type="AlphaFoldDB" id="A0A9N9P841"/>
<proteinExistence type="predicted"/>
<organism evidence="2 3">
    <name type="scientific">Dentiscutata erythropus</name>
    <dbReference type="NCBI Taxonomy" id="1348616"/>
    <lineage>
        <taxon>Eukaryota</taxon>
        <taxon>Fungi</taxon>
        <taxon>Fungi incertae sedis</taxon>
        <taxon>Mucoromycota</taxon>
        <taxon>Glomeromycotina</taxon>
        <taxon>Glomeromycetes</taxon>
        <taxon>Diversisporales</taxon>
        <taxon>Gigasporaceae</taxon>
        <taxon>Dentiscutata</taxon>
    </lineage>
</organism>
<evidence type="ECO:0000313" key="3">
    <source>
        <dbReference type="Proteomes" id="UP000789405"/>
    </source>
</evidence>
<protein>
    <submittedName>
        <fullName evidence="2">6717_t:CDS:1</fullName>
    </submittedName>
</protein>
<reference evidence="2" key="1">
    <citation type="submission" date="2021-06" db="EMBL/GenBank/DDBJ databases">
        <authorList>
            <person name="Kallberg Y."/>
            <person name="Tangrot J."/>
            <person name="Rosling A."/>
        </authorList>
    </citation>
    <scope>NUCLEOTIDE SEQUENCE</scope>
    <source>
        <strain evidence="2">MA453B</strain>
    </source>
</reference>
<evidence type="ECO:0000256" key="1">
    <source>
        <dbReference type="SAM" id="MobiDB-lite"/>
    </source>
</evidence>
<feature type="non-terminal residue" evidence="2">
    <location>
        <position position="99"/>
    </location>
</feature>
<feature type="region of interest" description="Disordered" evidence="1">
    <location>
        <begin position="77"/>
        <end position="99"/>
    </location>
</feature>
<evidence type="ECO:0000313" key="2">
    <source>
        <dbReference type="EMBL" id="CAG8792122.1"/>
    </source>
</evidence>
<sequence length="99" mass="11590">MNSKVRVLKRGRKETRQTYKGYFSDEAGIFFIVKLFPLLPDVAKDDYIGMFLWQGDSLRFHNYEIIEIIALMNDKSEYKTDSSSTLLDNSIDEPKEMVK</sequence>